<reference evidence="1" key="1">
    <citation type="journal article" date="2015" name="Nature">
        <title>Complex archaea that bridge the gap between prokaryotes and eukaryotes.</title>
        <authorList>
            <person name="Spang A."/>
            <person name="Saw J.H."/>
            <person name="Jorgensen S.L."/>
            <person name="Zaremba-Niedzwiedzka K."/>
            <person name="Martijn J."/>
            <person name="Lind A.E."/>
            <person name="van Eijk R."/>
            <person name="Schleper C."/>
            <person name="Guy L."/>
            <person name="Ettema T.J."/>
        </authorList>
    </citation>
    <scope>NUCLEOTIDE SEQUENCE</scope>
</reference>
<proteinExistence type="predicted"/>
<organism evidence="1">
    <name type="scientific">marine sediment metagenome</name>
    <dbReference type="NCBI Taxonomy" id="412755"/>
    <lineage>
        <taxon>unclassified sequences</taxon>
        <taxon>metagenomes</taxon>
        <taxon>ecological metagenomes</taxon>
    </lineage>
</organism>
<dbReference type="AlphaFoldDB" id="A0A0F9T5U0"/>
<sequence>MLEIEFKDRTGEIVSKSGRTVYGAFYLIRADKLRRRIVIDWCFANNVVPKVRNDLFWFYDEGAAMAFKLRWM</sequence>
<protein>
    <submittedName>
        <fullName evidence="1">Uncharacterized protein</fullName>
    </submittedName>
</protein>
<gene>
    <name evidence="1" type="ORF">LCGC14_0694860</name>
</gene>
<evidence type="ECO:0000313" key="1">
    <source>
        <dbReference type="EMBL" id="KKN44281.1"/>
    </source>
</evidence>
<comment type="caution">
    <text evidence="1">The sequence shown here is derived from an EMBL/GenBank/DDBJ whole genome shotgun (WGS) entry which is preliminary data.</text>
</comment>
<accession>A0A0F9T5U0</accession>
<name>A0A0F9T5U0_9ZZZZ</name>
<dbReference type="EMBL" id="LAZR01001459">
    <property type="protein sequence ID" value="KKN44281.1"/>
    <property type="molecule type" value="Genomic_DNA"/>
</dbReference>